<gene>
    <name evidence="2" type="ORF">NDU88_000921</name>
</gene>
<dbReference type="AlphaFoldDB" id="A0AAV7TH41"/>
<dbReference type="Proteomes" id="UP001066276">
    <property type="component" value="Chromosome 3_2"/>
</dbReference>
<feature type="region of interest" description="Disordered" evidence="1">
    <location>
        <begin position="59"/>
        <end position="108"/>
    </location>
</feature>
<evidence type="ECO:0000313" key="2">
    <source>
        <dbReference type="EMBL" id="KAJ1175634.1"/>
    </source>
</evidence>
<organism evidence="2 3">
    <name type="scientific">Pleurodeles waltl</name>
    <name type="common">Iberian ribbed newt</name>
    <dbReference type="NCBI Taxonomy" id="8319"/>
    <lineage>
        <taxon>Eukaryota</taxon>
        <taxon>Metazoa</taxon>
        <taxon>Chordata</taxon>
        <taxon>Craniata</taxon>
        <taxon>Vertebrata</taxon>
        <taxon>Euteleostomi</taxon>
        <taxon>Amphibia</taxon>
        <taxon>Batrachia</taxon>
        <taxon>Caudata</taxon>
        <taxon>Salamandroidea</taxon>
        <taxon>Salamandridae</taxon>
        <taxon>Pleurodelinae</taxon>
        <taxon>Pleurodeles</taxon>
    </lineage>
</organism>
<protein>
    <submittedName>
        <fullName evidence="2">Uncharacterized protein</fullName>
    </submittedName>
</protein>
<sequence length="108" mass="12103">MHHQESGTDVYGFADPRYGRTFGTFCDRLKTVNRAEVNAVTGLPPAERVTEATMDSIIKKCPGGTSNRSNPATSWDFWGREEEQGTDDSEERKEDTSNQEDVGERKDT</sequence>
<evidence type="ECO:0000313" key="3">
    <source>
        <dbReference type="Proteomes" id="UP001066276"/>
    </source>
</evidence>
<dbReference type="EMBL" id="JANPWB010000006">
    <property type="protein sequence ID" value="KAJ1175634.1"/>
    <property type="molecule type" value="Genomic_DNA"/>
</dbReference>
<reference evidence="2" key="1">
    <citation type="journal article" date="2022" name="bioRxiv">
        <title>Sequencing and chromosome-scale assembly of the giantPleurodeles waltlgenome.</title>
        <authorList>
            <person name="Brown T."/>
            <person name="Elewa A."/>
            <person name="Iarovenko S."/>
            <person name="Subramanian E."/>
            <person name="Araus A.J."/>
            <person name="Petzold A."/>
            <person name="Susuki M."/>
            <person name="Suzuki K.-i.T."/>
            <person name="Hayashi T."/>
            <person name="Toyoda A."/>
            <person name="Oliveira C."/>
            <person name="Osipova E."/>
            <person name="Leigh N.D."/>
            <person name="Simon A."/>
            <person name="Yun M.H."/>
        </authorList>
    </citation>
    <scope>NUCLEOTIDE SEQUENCE</scope>
    <source>
        <strain evidence="2">20211129_DDA</strain>
        <tissue evidence="2">Liver</tissue>
    </source>
</reference>
<evidence type="ECO:0000256" key="1">
    <source>
        <dbReference type="SAM" id="MobiDB-lite"/>
    </source>
</evidence>
<proteinExistence type="predicted"/>
<accession>A0AAV7TH41</accession>
<comment type="caution">
    <text evidence="2">The sequence shown here is derived from an EMBL/GenBank/DDBJ whole genome shotgun (WGS) entry which is preliminary data.</text>
</comment>
<name>A0AAV7TH41_PLEWA</name>
<keyword evidence="3" id="KW-1185">Reference proteome</keyword>
<feature type="compositionally biased region" description="Basic and acidic residues" evidence="1">
    <location>
        <begin position="90"/>
        <end position="108"/>
    </location>
</feature>
<feature type="compositionally biased region" description="Polar residues" evidence="1">
    <location>
        <begin position="64"/>
        <end position="73"/>
    </location>
</feature>